<dbReference type="Proteomes" id="UP001396898">
    <property type="component" value="Unassembled WGS sequence"/>
</dbReference>
<evidence type="ECO:0000313" key="1">
    <source>
        <dbReference type="EMBL" id="KAK8001610.1"/>
    </source>
</evidence>
<gene>
    <name evidence="1" type="ORF">PG991_013832</name>
</gene>
<evidence type="ECO:0000313" key="2">
    <source>
        <dbReference type="Proteomes" id="UP001396898"/>
    </source>
</evidence>
<comment type="caution">
    <text evidence="1">The sequence shown here is derived from an EMBL/GenBank/DDBJ whole genome shotgun (WGS) entry which is preliminary data.</text>
</comment>
<accession>A0ABR1R740</accession>
<protein>
    <submittedName>
        <fullName evidence="1">Uncharacterized protein</fullName>
    </submittedName>
</protein>
<proteinExistence type="predicted"/>
<keyword evidence="2" id="KW-1185">Reference proteome</keyword>
<sequence>MCMHILKTVYACGCAIADSKPGDWCLLGDQCSKVDHQHVNTKHVKETCANCLKTKEQKKEENDFLQQDGFTVVANTKNVRQTDTTVKPKRSYSWTHSQGVDLAEIAAKNLNDLLQKNWIVGQKNRSLFEYILGLPRFIPRPRLIEIWVWWAVGREPYSRLRSARAMAAHRDFGKNFDVSMEKAQKELQEEMEAKRADEKS</sequence>
<organism evidence="1 2">
    <name type="scientific">Apiospora marii</name>
    <dbReference type="NCBI Taxonomy" id="335849"/>
    <lineage>
        <taxon>Eukaryota</taxon>
        <taxon>Fungi</taxon>
        <taxon>Dikarya</taxon>
        <taxon>Ascomycota</taxon>
        <taxon>Pezizomycotina</taxon>
        <taxon>Sordariomycetes</taxon>
        <taxon>Xylariomycetidae</taxon>
        <taxon>Amphisphaeriales</taxon>
        <taxon>Apiosporaceae</taxon>
        <taxon>Apiospora</taxon>
    </lineage>
</organism>
<name>A0ABR1R740_9PEZI</name>
<reference evidence="1 2" key="1">
    <citation type="submission" date="2023-01" db="EMBL/GenBank/DDBJ databases">
        <title>Analysis of 21 Apiospora genomes using comparative genomics revels a genus with tremendous synthesis potential of carbohydrate active enzymes and secondary metabolites.</title>
        <authorList>
            <person name="Sorensen T."/>
        </authorList>
    </citation>
    <scope>NUCLEOTIDE SEQUENCE [LARGE SCALE GENOMIC DNA]</scope>
    <source>
        <strain evidence="1 2">CBS 20057</strain>
    </source>
</reference>
<dbReference type="EMBL" id="JAQQWI010000018">
    <property type="protein sequence ID" value="KAK8001610.1"/>
    <property type="molecule type" value="Genomic_DNA"/>
</dbReference>